<feature type="region of interest" description="Disordered" evidence="1">
    <location>
        <begin position="78"/>
        <end position="100"/>
    </location>
</feature>
<evidence type="ECO:0000256" key="1">
    <source>
        <dbReference type="SAM" id="MobiDB-lite"/>
    </source>
</evidence>
<dbReference type="Gene3D" id="1.20.1260.10">
    <property type="match status" value="1"/>
</dbReference>
<gene>
    <name evidence="2" type="ORF">Sv326_0287</name>
</gene>
<dbReference type="EMBL" id="CP058998">
    <property type="protein sequence ID" value="QLJ52462.1"/>
    <property type="molecule type" value="Genomic_DNA"/>
</dbReference>
<proteinExistence type="predicted"/>
<accession>A0A7D6BN70</accession>
<evidence type="ECO:0000313" key="2">
    <source>
        <dbReference type="EMBL" id="QLJ52462.1"/>
    </source>
</evidence>
<dbReference type="CDD" id="cd01045">
    <property type="entry name" value="Ferritin_like_AB"/>
    <property type="match status" value="1"/>
</dbReference>
<dbReference type="InterPro" id="IPR012347">
    <property type="entry name" value="Ferritin-like"/>
</dbReference>
<dbReference type="PANTHER" id="PTHR33531:SF7">
    <property type="entry name" value="HYPOTHETICAL MEMBRANE PROTEIN, CONSERVED"/>
    <property type="match status" value="1"/>
</dbReference>
<name>A0A7D6BN70_FERL1</name>
<dbReference type="AlphaFoldDB" id="A0A7D6BN70"/>
<organism evidence="2 3">
    <name type="scientific">Fermentimicrarchaeum limneticum</name>
    <dbReference type="NCBI Taxonomy" id="2795018"/>
    <lineage>
        <taxon>Archaea</taxon>
        <taxon>Candidatus Micrarchaeota</taxon>
        <taxon>Candidatus Fermentimicrarchaeales</taxon>
        <taxon>Candidatus Fermentimicrarchaeaceae</taxon>
        <taxon>Candidatus Fermentimicrarchaeum</taxon>
    </lineage>
</organism>
<reference evidence="3" key="1">
    <citation type="submission" date="2020-07" db="EMBL/GenBank/DDBJ databases">
        <title>Metabolic diversity and evolutionary history of the archaeal phylum ###Micrarchaeota### uncovered from a freshwater lake metagenome.</title>
        <authorList>
            <person name="Kadnikov V.V."/>
            <person name="Savvichev A.S."/>
            <person name="Mardanov A.V."/>
            <person name="Beletsky A.V."/>
            <person name="Chupakov A.V."/>
            <person name="Kokryatskaya N.M."/>
            <person name="Pimenov N.V."/>
            <person name="Ravin N.V."/>
        </authorList>
    </citation>
    <scope>NUCLEOTIDE SEQUENCE [LARGE SCALE GENOMIC DNA]</scope>
</reference>
<sequence length="168" mass="19151">MFEEFFGLGSIDIAKGVEIAIDLEKKSIDYYTEKSKKMESKDVASLLRFIAKEETTHLKELETLKQNLAKKKGWISTDKLGKPQGPKLYEESGSPAVREDSGDVGILLGAARAEREAKDFYEEFSRMIKDEKGRKFFQRLAEFEQTHYDLFDGILKASEVRVESADLL</sequence>
<evidence type="ECO:0000313" key="3">
    <source>
        <dbReference type="Proteomes" id="UP000510821"/>
    </source>
</evidence>
<protein>
    <recommendedName>
        <fullName evidence="4">Rubrerythrin diiron-binding domain-containing protein</fullName>
    </recommendedName>
</protein>
<evidence type="ECO:0008006" key="4">
    <source>
        <dbReference type="Google" id="ProtNLM"/>
    </source>
</evidence>
<dbReference type="SUPFAM" id="SSF47240">
    <property type="entry name" value="Ferritin-like"/>
    <property type="match status" value="1"/>
</dbReference>
<dbReference type="PANTHER" id="PTHR33531">
    <property type="entry name" value="RUBRERYTHRIN SUBFAMILY"/>
    <property type="match status" value="1"/>
</dbReference>
<dbReference type="InterPro" id="IPR009078">
    <property type="entry name" value="Ferritin-like_SF"/>
</dbReference>
<dbReference type="Proteomes" id="UP000510821">
    <property type="component" value="Chromosome"/>
</dbReference>
<dbReference type="KEGG" id="flt:Sv326_0287"/>